<proteinExistence type="inferred from homology"/>
<keyword evidence="5" id="KW-0547">Nucleotide-binding</keyword>
<evidence type="ECO:0000256" key="5">
    <source>
        <dbReference type="ARBA" id="ARBA00022741"/>
    </source>
</evidence>
<dbReference type="PROSITE" id="PS50929">
    <property type="entry name" value="ABC_TM1F"/>
    <property type="match status" value="2"/>
</dbReference>
<dbReference type="GO" id="GO:0090374">
    <property type="term" value="P:oligopeptide export from mitochondrion"/>
    <property type="evidence" value="ECO:0007669"/>
    <property type="project" value="TreeGrafter"/>
</dbReference>
<dbReference type="VEuPathDB" id="VectorBase:BGLB010426"/>
<sequence>MWEINTIRKKFFHSVLRQDIGWFDVHEAGEISTTFTENIGNIAEGMGDKMAVFIQWFMTWFACYVMALTRSYKLTLVVIGASPLLIMTGALLVKTMRKMASKESQAYAKAGAVAEQAFRSIRTVQAFQGQDKEIARYDENLIFAVKVASKKGFALGVGNAALWSLLFVMFAGVVWFGIYLIQADDLRPGKILPVFFGVMIGSTALGHAFNNLESFSNARGAAVKIYKIISMVPKIDAFSEEGLKLPELKGVIQFRNIKFSYPARPDVQVLKNLNLNIQPGQHVALVGSSGCGKSTTVQLLQRFYDPLDGTVLIDDHDIKTLNIKWLRSHIGVVSQEPSLFDAIIEDNIRFGKMDATEAEIQKAAKDANAHDFIMQLPEGYKTNVGERGAQLSGGQKQRISIARALVRNPKILLLDEATSALDQESEAVVQDALEKAQKGRTTITIAHRLSTVQHADKIVAISNGEVLEEGTHHELLELNGLYSQLVHLQNKIKKEGAIDIADVEIVEEDDDESTMKSLEDELIRTSFRRTLTTSNNKEDKEVNLVARASFKKQKKMSKKGKSEQATDEEDNVDATLEQLLRYNSPEWLLILIGCISSALCGCIFPAFSFLMSEFIKLFTIKDHDEQWEKAHILGGVVLGVAGISAIVRLLQSYCFSRSGALLTARLRKMTFASLVNQDMDYYDKPNNQVGALTSKLSGDASLVQGATGSKVGQMLEASATILSALLIAFISGWKLTLVVLAFMPLMFAGGFVQGKVIAGASRKDRKQLQQAGKICSEVVDVIRTVVSLGPPHTNQWLPLTFFSHSSSRTMSFVFGFTYGIANCIIFFAYAVAFYYGSVLVNDGEMAFYEVFRVFASIIFGGMMLGRQSSFGIDYTKAKVAGGRIIALINRKPNIDVRETSGFQMNDFRGNITFENVSYSYPSRPNAKVLDGLKLVVNPGETVALVGASGCGKSTTTQLIERFYDAASGTVFIDGIDLRTLNLKWYRSQLGIVSQEPTLFDCSIAENIAYGDNSRVVPMSDIMQAAKDANIHSFIASLPQGYDTSVGEKGTQLSGGQKQRIAIARALLRRPKVLLLDEATSALDSESEKVGYLRLSHLDNVIVSQSHLSTFKMQIMSRETIDGRDNLTYTTNIKLKKKIAHRLSTIQNADKIAVISKGKVIEIGNHQQLLQTKGAYYRLLMVQNREHNK</sequence>
<dbReference type="Gene3D" id="1.20.1560.10">
    <property type="entry name" value="ABC transporter type 1, transmembrane domain"/>
    <property type="match status" value="2"/>
</dbReference>
<dbReference type="EnsemblMetazoa" id="BGLB010426-RB">
    <property type="protein sequence ID" value="BGLB010426-PB"/>
    <property type="gene ID" value="BGLB010426"/>
</dbReference>
<evidence type="ECO:0000313" key="13">
    <source>
        <dbReference type="Proteomes" id="UP000076420"/>
    </source>
</evidence>
<feature type="domain" description="ABC transmembrane type-1" evidence="11">
    <location>
        <begin position="1"/>
        <end position="217"/>
    </location>
</feature>
<dbReference type="SUPFAM" id="SSF90123">
    <property type="entry name" value="ABC transporter transmembrane region"/>
    <property type="match status" value="2"/>
</dbReference>
<dbReference type="PROSITE" id="PS50893">
    <property type="entry name" value="ABC_TRANSPORTER_2"/>
    <property type="match status" value="2"/>
</dbReference>
<evidence type="ECO:0000256" key="6">
    <source>
        <dbReference type="ARBA" id="ARBA00022840"/>
    </source>
</evidence>
<dbReference type="SMART" id="SM00382">
    <property type="entry name" value="AAA"/>
    <property type="match status" value="2"/>
</dbReference>
<dbReference type="STRING" id="6526.A0A2C9JZ86"/>
<dbReference type="PANTHER" id="PTHR43394:SF27">
    <property type="entry name" value="ATP-DEPENDENT TRANSLOCASE ABCB1-LIKE"/>
    <property type="match status" value="1"/>
</dbReference>
<comment type="subcellular location">
    <subcellularLocation>
        <location evidence="1">Membrane</location>
        <topology evidence="1">Multi-pass membrane protein</topology>
    </subcellularLocation>
</comment>
<dbReference type="AlphaFoldDB" id="A0A2C9JZ86"/>
<dbReference type="InterPro" id="IPR036640">
    <property type="entry name" value="ABC1_TM_sf"/>
</dbReference>
<dbReference type="Pfam" id="PF00664">
    <property type="entry name" value="ABC_membrane"/>
    <property type="match status" value="2"/>
</dbReference>
<dbReference type="CDD" id="cd18578">
    <property type="entry name" value="ABC_6TM_Pgp_ABCB1_D2_like"/>
    <property type="match status" value="1"/>
</dbReference>
<keyword evidence="8 9" id="KW-0472">Membrane</keyword>
<dbReference type="InterPro" id="IPR039421">
    <property type="entry name" value="Type_1_exporter"/>
</dbReference>
<feature type="transmembrane region" description="Helical" evidence="9">
    <location>
        <begin position="630"/>
        <end position="650"/>
    </location>
</feature>
<feature type="domain" description="ABC transporter" evidence="10">
    <location>
        <begin position="252"/>
        <end position="488"/>
    </location>
</feature>
<reference evidence="12" key="1">
    <citation type="submission" date="2020-05" db="UniProtKB">
        <authorList>
            <consortium name="EnsemblMetazoa"/>
        </authorList>
    </citation>
    <scope>IDENTIFICATION</scope>
    <source>
        <strain evidence="12">BB02</strain>
    </source>
</reference>
<feature type="transmembrane region" description="Helical" evidence="9">
    <location>
        <begin position="50"/>
        <end position="68"/>
    </location>
</feature>
<feature type="transmembrane region" description="Helical" evidence="9">
    <location>
        <begin position="812"/>
        <end position="834"/>
    </location>
</feature>
<feature type="transmembrane region" description="Helical" evidence="9">
    <location>
        <begin position="191"/>
        <end position="209"/>
    </location>
</feature>
<keyword evidence="7 9" id="KW-1133">Transmembrane helix</keyword>
<evidence type="ECO:0000256" key="4">
    <source>
        <dbReference type="ARBA" id="ARBA00022692"/>
    </source>
</evidence>
<evidence type="ECO:0000256" key="3">
    <source>
        <dbReference type="ARBA" id="ARBA00022448"/>
    </source>
</evidence>
<evidence type="ECO:0000256" key="9">
    <source>
        <dbReference type="SAM" id="Phobius"/>
    </source>
</evidence>
<keyword evidence="6" id="KW-0067">ATP-binding</keyword>
<dbReference type="CDD" id="cd18577">
    <property type="entry name" value="ABC_6TM_Pgp_ABCB1_D1_like"/>
    <property type="match status" value="1"/>
</dbReference>
<dbReference type="PROSITE" id="PS00211">
    <property type="entry name" value="ABC_TRANSPORTER_1"/>
    <property type="match status" value="2"/>
</dbReference>
<feature type="domain" description="ABC transmembrane type-1" evidence="11">
    <location>
        <begin position="591"/>
        <end position="876"/>
    </location>
</feature>
<feature type="transmembrane region" description="Helical" evidence="9">
    <location>
        <begin position="587"/>
        <end position="610"/>
    </location>
</feature>
<dbReference type="InterPro" id="IPR011527">
    <property type="entry name" value="ABC1_TM_dom"/>
</dbReference>
<dbReference type="FunFam" id="1.20.1560.10:FF:000009">
    <property type="entry name" value="ABC transporter B family member 1"/>
    <property type="match status" value="1"/>
</dbReference>
<evidence type="ECO:0000256" key="8">
    <source>
        <dbReference type="ARBA" id="ARBA00023136"/>
    </source>
</evidence>
<name>A0A2C9JZ86_BIOGL</name>
<dbReference type="OrthoDB" id="6500128at2759"/>
<organism evidence="12 13">
    <name type="scientific">Biomphalaria glabrata</name>
    <name type="common">Bloodfluke planorb</name>
    <name type="synonym">Freshwater snail</name>
    <dbReference type="NCBI Taxonomy" id="6526"/>
    <lineage>
        <taxon>Eukaryota</taxon>
        <taxon>Metazoa</taxon>
        <taxon>Spiralia</taxon>
        <taxon>Lophotrochozoa</taxon>
        <taxon>Mollusca</taxon>
        <taxon>Gastropoda</taxon>
        <taxon>Heterobranchia</taxon>
        <taxon>Euthyneura</taxon>
        <taxon>Panpulmonata</taxon>
        <taxon>Hygrophila</taxon>
        <taxon>Lymnaeoidea</taxon>
        <taxon>Planorbidae</taxon>
        <taxon>Biomphalaria</taxon>
    </lineage>
</organism>
<dbReference type="GO" id="GO:0015421">
    <property type="term" value="F:ABC-type oligopeptide transporter activity"/>
    <property type="evidence" value="ECO:0007669"/>
    <property type="project" value="TreeGrafter"/>
</dbReference>
<dbReference type="Gene3D" id="3.40.50.300">
    <property type="entry name" value="P-loop containing nucleotide triphosphate hydrolases"/>
    <property type="match status" value="3"/>
</dbReference>
<dbReference type="SUPFAM" id="SSF52540">
    <property type="entry name" value="P-loop containing nucleoside triphosphate hydrolases"/>
    <property type="match status" value="3"/>
</dbReference>
<dbReference type="InterPro" id="IPR003593">
    <property type="entry name" value="AAA+_ATPase"/>
</dbReference>
<dbReference type="InterPro" id="IPR003439">
    <property type="entry name" value="ABC_transporter-like_ATP-bd"/>
</dbReference>
<protein>
    <recommendedName>
        <fullName evidence="14">Bile salt export pump</fullName>
    </recommendedName>
</protein>
<dbReference type="PANTHER" id="PTHR43394">
    <property type="entry name" value="ATP-DEPENDENT PERMEASE MDL1, MITOCHONDRIAL"/>
    <property type="match status" value="1"/>
</dbReference>
<dbReference type="InterPro" id="IPR017871">
    <property type="entry name" value="ABC_transporter-like_CS"/>
</dbReference>
<accession>A0A2C9JZ86</accession>
<keyword evidence="4 9" id="KW-0812">Transmembrane</keyword>
<keyword evidence="3" id="KW-0813">Transport</keyword>
<evidence type="ECO:0000256" key="7">
    <source>
        <dbReference type="ARBA" id="ARBA00022989"/>
    </source>
</evidence>
<evidence type="ECO:0000259" key="10">
    <source>
        <dbReference type="PROSITE" id="PS50893"/>
    </source>
</evidence>
<feature type="transmembrane region" description="Helical" evidence="9">
    <location>
        <begin position="714"/>
        <end position="733"/>
    </location>
</feature>
<dbReference type="GO" id="GO:0016887">
    <property type="term" value="F:ATP hydrolysis activity"/>
    <property type="evidence" value="ECO:0007669"/>
    <property type="project" value="InterPro"/>
</dbReference>
<dbReference type="InterPro" id="IPR027417">
    <property type="entry name" value="P-loop_NTPase"/>
</dbReference>
<dbReference type="CDD" id="cd03249">
    <property type="entry name" value="ABC_MTABC3_MDL1_MDL2"/>
    <property type="match status" value="2"/>
</dbReference>
<evidence type="ECO:0008006" key="14">
    <source>
        <dbReference type="Google" id="ProtNLM"/>
    </source>
</evidence>
<feature type="transmembrane region" description="Helical" evidence="9">
    <location>
        <begin position="846"/>
        <end position="864"/>
    </location>
</feature>
<feature type="transmembrane region" description="Helical" evidence="9">
    <location>
        <begin position="74"/>
        <end position="93"/>
    </location>
</feature>
<dbReference type="Pfam" id="PF00005">
    <property type="entry name" value="ABC_tran"/>
    <property type="match status" value="2"/>
</dbReference>
<evidence type="ECO:0000256" key="2">
    <source>
        <dbReference type="ARBA" id="ARBA00007577"/>
    </source>
</evidence>
<dbReference type="GO" id="GO:0005524">
    <property type="term" value="F:ATP binding"/>
    <property type="evidence" value="ECO:0007669"/>
    <property type="project" value="UniProtKB-KW"/>
</dbReference>
<gene>
    <name evidence="12" type="primary">106073826</name>
</gene>
<evidence type="ECO:0000256" key="1">
    <source>
        <dbReference type="ARBA" id="ARBA00004141"/>
    </source>
</evidence>
<feature type="domain" description="ABC transporter" evidence="10">
    <location>
        <begin position="911"/>
        <end position="1181"/>
    </location>
</feature>
<evidence type="ECO:0000313" key="12">
    <source>
        <dbReference type="EnsemblMetazoa" id="BGLB010426-PB"/>
    </source>
</evidence>
<dbReference type="GO" id="GO:0005743">
    <property type="term" value="C:mitochondrial inner membrane"/>
    <property type="evidence" value="ECO:0007669"/>
    <property type="project" value="TreeGrafter"/>
</dbReference>
<comment type="similarity">
    <text evidence="2">Belongs to the ABC transporter superfamily. ABCB family. Multidrug resistance exporter (TC 3.A.1.201) subfamily.</text>
</comment>
<feature type="transmembrane region" description="Helical" evidence="9">
    <location>
        <begin position="160"/>
        <end position="179"/>
    </location>
</feature>
<dbReference type="VEuPathDB" id="VectorBase:BGLAX_027376"/>
<evidence type="ECO:0000259" key="11">
    <source>
        <dbReference type="PROSITE" id="PS50929"/>
    </source>
</evidence>
<dbReference type="FunFam" id="3.40.50.300:FF:000205">
    <property type="entry name" value="ABC transporter B family member 4"/>
    <property type="match status" value="1"/>
</dbReference>
<dbReference type="KEGG" id="bgt:106073826"/>
<dbReference type="Proteomes" id="UP000076420">
    <property type="component" value="Unassembled WGS sequence"/>
</dbReference>